<dbReference type="PANTHER" id="PTHR10357:SF216">
    <property type="entry name" value="MALTOOLIGOSYL TREHALOSE SYNTHASE-RELATED"/>
    <property type="match status" value="1"/>
</dbReference>
<dbReference type="SUPFAM" id="SSF51445">
    <property type="entry name" value="(Trans)glycosidases"/>
    <property type="match status" value="1"/>
</dbReference>
<dbReference type="PANTHER" id="PTHR10357">
    <property type="entry name" value="ALPHA-AMYLASE FAMILY MEMBER"/>
    <property type="match status" value="1"/>
</dbReference>
<gene>
    <name evidence="2" type="ORF">SAMN06296052_11823</name>
</gene>
<dbReference type="Proteomes" id="UP000198432">
    <property type="component" value="Unassembled WGS sequence"/>
</dbReference>
<organism evidence="2 3">
    <name type="scientific">Pontibacter ummariensis</name>
    <dbReference type="NCBI Taxonomy" id="1610492"/>
    <lineage>
        <taxon>Bacteria</taxon>
        <taxon>Pseudomonadati</taxon>
        <taxon>Bacteroidota</taxon>
        <taxon>Cytophagia</taxon>
        <taxon>Cytophagales</taxon>
        <taxon>Hymenobacteraceae</taxon>
        <taxon>Pontibacter</taxon>
    </lineage>
</organism>
<dbReference type="InterPro" id="IPR006047">
    <property type="entry name" value="GH13_cat_dom"/>
</dbReference>
<dbReference type="AlphaFoldDB" id="A0A239IRF5"/>
<dbReference type="EMBL" id="FZOQ01000018">
    <property type="protein sequence ID" value="SNS95004.1"/>
    <property type="molecule type" value="Genomic_DNA"/>
</dbReference>
<dbReference type="OrthoDB" id="9811841at2"/>
<dbReference type="NCBIfam" id="TIGR02401">
    <property type="entry name" value="trehalose_TreY"/>
    <property type="match status" value="1"/>
</dbReference>
<reference evidence="3" key="1">
    <citation type="submission" date="2017-06" db="EMBL/GenBank/DDBJ databases">
        <authorList>
            <person name="Varghese N."/>
            <person name="Submissions S."/>
        </authorList>
    </citation>
    <scope>NUCLEOTIDE SEQUENCE [LARGE SCALE GENOMIC DNA]</scope>
    <source>
        <strain evidence="3">NKM1</strain>
    </source>
</reference>
<sequence>MVYIPSATYRMQVSPSFTLKQLREQLPYLHALGISTIYSAPFFCSKPGSEHGYDVTAPYDINPEVGTLQELKGIAQELKDKGMGWLQDIVPNHMAYHPDNVWLMDVLEKGPQSYFYTFFDIDFHHPDFAGQVMVPFLGAPLDEVIKQEQLQLAFGEKGFTLNYYENSYPLSVASYKELLQEVLQLSGDPEVSDLVQKFEKELQLFAEESITPAAWSNYKKKLYSAGQAQPKWQKALSQLVQHINDNEADLRRLLGQQHYVLCFWQETEKHINYRRFFTVNDLICLSMERPEVFEQYHHFIRQLCDQDLVQGLRVDHVDGLFDPTTYLKRLRQLAGPEKYLVVEKILEGEEQLPERWPIQGNSGYDFLAWVSNLYTSASGRRKLTEVYRRLVPKAPTNYEQLVFDKKMYILKTQMQGELENLLRLLQERHLIPLEQEDSWRKALAILLCAWPVYCIYGNRLPLSKDEMQVVDNAFSEARKQAPDLQEQLDHLHTLFTLQPDDTERQKHDKLYFVMRSQQFTGPLAAKGVEDTTFYNYNRLISLNEVGNSPDIFHLEEAEFHERMQYRQRVYPHSINATATHDTKRGEGARIRLNVLSELPEEWEAQVQKWIETSKKYTTRPSNNDLYFLFQTLLGVLPLDGEVDDTLIQRVQEYLQKALREAKVKSDWSEPNEPYEQAMQDLVQQLLQQDGDFKKSFQPFHQKIAHYGWLYSLSQTLLKVTCPGVPDVYQGTELWDLSLVDPDNRRPVDYGQRQAYLQEIKKQEEQGVARLHKQLLQSPENGKVKLYLLYKALNRRRELQALFNQGDYIPLQLQGKHKDHALAFARRYQGQWSIVVTPLLLVSLIKEQVLPLGDQVWADTALVLPAEAPAQWQQVFGQEQLNAQGSLPLANIFKSFPVAFLTATK</sequence>
<dbReference type="GO" id="GO:0047470">
    <property type="term" value="F:(1,4)-alpha-D-glucan 1-alpha-D-glucosylmutase activity"/>
    <property type="evidence" value="ECO:0007669"/>
    <property type="project" value="TreeGrafter"/>
</dbReference>
<dbReference type="CDD" id="cd11336">
    <property type="entry name" value="AmyAc_MTSase"/>
    <property type="match status" value="1"/>
</dbReference>
<dbReference type="GO" id="GO:0005992">
    <property type="term" value="P:trehalose biosynthetic process"/>
    <property type="evidence" value="ECO:0007669"/>
    <property type="project" value="TreeGrafter"/>
</dbReference>
<keyword evidence="3" id="KW-1185">Reference proteome</keyword>
<dbReference type="Gene3D" id="3.20.20.80">
    <property type="entry name" value="Glycosidases"/>
    <property type="match status" value="3"/>
</dbReference>
<evidence type="ECO:0000259" key="1">
    <source>
        <dbReference type="SMART" id="SM00642"/>
    </source>
</evidence>
<protein>
    <submittedName>
        <fullName evidence="2">Maltooligosyl trehalose synthase</fullName>
    </submittedName>
</protein>
<dbReference type="Pfam" id="PF00128">
    <property type="entry name" value="Alpha-amylase"/>
    <property type="match status" value="1"/>
</dbReference>
<name>A0A239IRF5_9BACT</name>
<dbReference type="Gene3D" id="3.30.1590.10">
    <property type="entry name" value="Maltooligosyl trehalose synthase, domain 2"/>
    <property type="match status" value="1"/>
</dbReference>
<evidence type="ECO:0000313" key="2">
    <source>
        <dbReference type="EMBL" id="SNS95004.1"/>
    </source>
</evidence>
<dbReference type="GO" id="GO:0030980">
    <property type="term" value="P:alpha-glucan catabolic process"/>
    <property type="evidence" value="ECO:0007669"/>
    <property type="project" value="TreeGrafter"/>
</dbReference>
<proteinExistence type="predicted"/>
<evidence type="ECO:0000313" key="3">
    <source>
        <dbReference type="Proteomes" id="UP000198432"/>
    </source>
</evidence>
<dbReference type="SMART" id="SM00642">
    <property type="entry name" value="Aamy"/>
    <property type="match status" value="1"/>
</dbReference>
<dbReference type="RefSeq" id="WP_089320564.1">
    <property type="nucleotide sequence ID" value="NZ_FZOQ01000018.1"/>
</dbReference>
<accession>A0A239IRF5</accession>
<dbReference type="InterPro" id="IPR012767">
    <property type="entry name" value="Trehalose_TreY"/>
</dbReference>
<feature type="domain" description="Glycosyl hydrolase family 13 catalytic" evidence="1">
    <location>
        <begin position="5"/>
        <end position="492"/>
    </location>
</feature>
<dbReference type="InterPro" id="IPR017853">
    <property type="entry name" value="GH"/>
</dbReference>